<dbReference type="SUPFAM" id="SSF53335">
    <property type="entry name" value="S-adenosyl-L-methionine-dependent methyltransferases"/>
    <property type="match status" value="1"/>
</dbReference>
<accession>A0A845QD44</accession>
<dbReference type="AlphaFoldDB" id="A0A845QD44"/>
<dbReference type="GO" id="GO:0032259">
    <property type="term" value="P:methylation"/>
    <property type="evidence" value="ECO:0007669"/>
    <property type="project" value="UniProtKB-KW"/>
</dbReference>
<organism evidence="1 2">
    <name type="scientific">Pyruvatibacter mobilis</name>
    <dbReference type="NCBI Taxonomy" id="1712261"/>
    <lineage>
        <taxon>Bacteria</taxon>
        <taxon>Pseudomonadati</taxon>
        <taxon>Pseudomonadota</taxon>
        <taxon>Alphaproteobacteria</taxon>
        <taxon>Hyphomicrobiales</taxon>
        <taxon>Parvibaculaceae</taxon>
        <taxon>Pyruvatibacter</taxon>
    </lineage>
</organism>
<name>A0A845QD44_9HYPH</name>
<proteinExistence type="predicted"/>
<dbReference type="RefSeq" id="WP_160588431.1">
    <property type="nucleotide sequence ID" value="NZ_BMHN01000001.1"/>
</dbReference>
<dbReference type="GeneID" id="300655499"/>
<comment type="caution">
    <text evidence="1">The sequence shown here is derived from an EMBL/GenBank/DDBJ whole genome shotgun (WGS) entry which is preliminary data.</text>
</comment>
<dbReference type="Gene3D" id="3.40.50.150">
    <property type="entry name" value="Vaccinia Virus protein VP39"/>
    <property type="match status" value="1"/>
</dbReference>
<keyword evidence="1" id="KW-0808">Transferase</keyword>
<gene>
    <name evidence="1" type="ORF">GTQ45_11450</name>
</gene>
<evidence type="ECO:0000313" key="2">
    <source>
        <dbReference type="Proteomes" id="UP000470384"/>
    </source>
</evidence>
<dbReference type="Pfam" id="PF13489">
    <property type="entry name" value="Methyltransf_23"/>
    <property type="match status" value="1"/>
</dbReference>
<dbReference type="GO" id="GO:0008168">
    <property type="term" value="F:methyltransferase activity"/>
    <property type="evidence" value="ECO:0007669"/>
    <property type="project" value="UniProtKB-KW"/>
</dbReference>
<dbReference type="EMBL" id="WXYQ01000007">
    <property type="protein sequence ID" value="NBG96349.1"/>
    <property type="molecule type" value="Genomic_DNA"/>
</dbReference>
<protein>
    <submittedName>
        <fullName evidence="1">Methyltransferase domain-containing protein</fullName>
    </submittedName>
</protein>
<keyword evidence="2" id="KW-1185">Reference proteome</keyword>
<reference evidence="1 2" key="1">
    <citation type="journal article" date="2016" name="Int. J. Syst. Evol. Microbiol.">
        <title>Pyruvatibacter mobilis gen. nov., sp. nov., a marine bacterium from the culture broth of Picochlorum sp. 122.</title>
        <authorList>
            <person name="Wang G."/>
            <person name="Tang M."/>
            <person name="Wu H."/>
            <person name="Dai S."/>
            <person name="Li T."/>
            <person name="Chen C."/>
            <person name="He H."/>
            <person name="Fan J."/>
            <person name="Xiang W."/>
            <person name="Li X."/>
        </authorList>
    </citation>
    <scope>NUCLEOTIDE SEQUENCE [LARGE SCALE GENOMIC DNA]</scope>
    <source>
        <strain evidence="1 2">GYP-11</strain>
    </source>
</reference>
<dbReference type="PANTHER" id="PTHR43861:SF1">
    <property type="entry name" value="TRANS-ACONITATE 2-METHYLTRANSFERASE"/>
    <property type="match status" value="1"/>
</dbReference>
<keyword evidence="1" id="KW-0489">Methyltransferase</keyword>
<dbReference type="CDD" id="cd02440">
    <property type="entry name" value="AdoMet_MTases"/>
    <property type="match status" value="1"/>
</dbReference>
<evidence type="ECO:0000313" key="1">
    <source>
        <dbReference type="EMBL" id="NBG96349.1"/>
    </source>
</evidence>
<sequence>MSSRFWDKTAPKYALSPIKDMESYRTTMERTKAHLGQGDEVLEVGCGTGSTALLLAPNVKSLTASDFSDGMIKIATDKLTAPGAPGNVSFRQAVIGDHVAAGERYDAVLAFNFLHLVNDVPGAIEQIRTLLKPGGLFISKSVCLGSKAWLFKPLISALQLIGKAPHVSFLTIEQLDGHIRDAGFKILDEGCFPASPPSRFVVAKRLDT</sequence>
<dbReference type="InterPro" id="IPR029063">
    <property type="entry name" value="SAM-dependent_MTases_sf"/>
</dbReference>
<dbReference type="OrthoDB" id="5642573at2"/>
<dbReference type="PANTHER" id="PTHR43861">
    <property type="entry name" value="TRANS-ACONITATE 2-METHYLTRANSFERASE-RELATED"/>
    <property type="match status" value="1"/>
</dbReference>
<dbReference type="Proteomes" id="UP000470384">
    <property type="component" value="Unassembled WGS sequence"/>
</dbReference>